<dbReference type="PROSITE" id="PS01209">
    <property type="entry name" value="LDLRA_1"/>
    <property type="match status" value="1"/>
</dbReference>
<dbReference type="GO" id="GO:0043195">
    <property type="term" value="C:terminal bouton"/>
    <property type="evidence" value="ECO:0007669"/>
    <property type="project" value="TreeGrafter"/>
</dbReference>
<feature type="compositionally biased region" description="Low complexity" evidence="3">
    <location>
        <begin position="199"/>
        <end position="216"/>
    </location>
</feature>
<dbReference type="EMBL" id="HBUE01060141">
    <property type="protein sequence ID" value="CAG6468242.1"/>
    <property type="molecule type" value="Transcribed_RNA"/>
</dbReference>
<proteinExistence type="predicted"/>
<feature type="compositionally biased region" description="Acidic residues" evidence="3">
    <location>
        <begin position="175"/>
        <end position="184"/>
    </location>
</feature>
<evidence type="ECO:0000313" key="4">
    <source>
        <dbReference type="EMBL" id="CAG6468242.1"/>
    </source>
</evidence>
<protein>
    <submittedName>
        <fullName evidence="4">(northern house mosquito) hypothetical protein</fullName>
    </submittedName>
</protein>
<dbReference type="InterPro" id="IPR023415">
    <property type="entry name" value="LDLR_class-A_CS"/>
</dbReference>
<dbReference type="GO" id="GO:0030297">
    <property type="term" value="F:transmembrane receptor protein tyrosine kinase activator activity"/>
    <property type="evidence" value="ECO:0007669"/>
    <property type="project" value="TreeGrafter"/>
</dbReference>
<dbReference type="GO" id="GO:0043410">
    <property type="term" value="P:positive regulation of MAPK cascade"/>
    <property type="evidence" value="ECO:0007669"/>
    <property type="project" value="TreeGrafter"/>
</dbReference>
<comment type="caution">
    <text evidence="2">Lacks conserved residue(s) required for the propagation of feature annotation.</text>
</comment>
<reference evidence="4" key="1">
    <citation type="submission" date="2021-05" db="EMBL/GenBank/DDBJ databases">
        <authorList>
            <person name="Alioto T."/>
            <person name="Alioto T."/>
            <person name="Gomez Garrido J."/>
        </authorList>
    </citation>
    <scope>NUCLEOTIDE SEQUENCE</scope>
</reference>
<feature type="compositionally biased region" description="Low complexity" evidence="3">
    <location>
        <begin position="153"/>
        <end position="171"/>
    </location>
</feature>
<dbReference type="Gene3D" id="4.10.400.10">
    <property type="entry name" value="Low-density Lipoprotein Receptor"/>
    <property type="match status" value="1"/>
</dbReference>
<dbReference type="PANTHER" id="PTHR21105">
    <property type="entry name" value="GH16255P"/>
    <property type="match status" value="1"/>
</dbReference>
<dbReference type="CDD" id="cd00112">
    <property type="entry name" value="LDLa"/>
    <property type="match status" value="1"/>
</dbReference>
<evidence type="ECO:0000256" key="3">
    <source>
        <dbReference type="SAM" id="MobiDB-lite"/>
    </source>
</evidence>
<sequence>MFREVLPILAYMSVLSSTYSLHMARDAYLKAPPPPQPPSAQQLLEELDDMSELLAAENAIPAAPPIPNNNPHQQLLQQQQQLAVGAAMQQAHLGIATSSGAASGGPHGVVINHLTSNELPELSPPPVRHPVGPLIQPRGLQELFGVQNNYVGHNNPHNAQQNRPQQQNRNAAELVGDDDDEDGADQPLEQRNPANNKRSSSSSSASSSGSSGDSSGQNGGGAGGSAGGMPSIPHGMASQLMLRSARGQRQYDVPQIECPPAMDGMERFACPTPDRQGRYRCIDDHVLCDGFIDCPEGEDEDRQACMFYKTTKAHLDVLADALLRWARGR</sequence>
<evidence type="ECO:0000256" key="1">
    <source>
        <dbReference type="ARBA" id="ARBA00023157"/>
    </source>
</evidence>
<dbReference type="PROSITE" id="PS50068">
    <property type="entry name" value="LDLRA_2"/>
    <property type="match status" value="1"/>
</dbReference>
<dbReference type="InterPro" id="IPR036055">
    <property type="entry name" value="LDL_receptor-like_sf"/>
</dbReference>
<feature type="region of interest" description="Disordered" evidence="3">
    <location>
        <begin position="148"/>
        <end position="235"/>
    </location>
</feature>
<dbReference type="FunFam" id="4.10.400.10:FF:000175">
    <property type="entry name" value="GM20388"/>
    <property type="match status" value="1"/>
</dbReference>
<dbReference type="SUPFAM" id="SSF57424">
    <property type="entry name" value="LDL receptor-like module"/>
    <property type="match status" value="1"/>
</dbReference>
<name>A0A8D8B3M7_CULPI</name>
<dbReference type="InterPro" id="IPR002172">
    <property type="entry name" value="LDrepeatLR_classA_rpt"/>
</dbReference>
<feature type="compositionally biased region" description="Gly residues" evidence="3">
    <location>
        <begin position="217"/>
        <end position="227"/>
    </location>
</feature>
<keyword evidence="1" id="KW-1015">Disulfide bond</keyword>
<evidence type="ECO:0000256" key="2">
    <source>
        <dbReference type="PROSITE-ProRule" id="PRU00124"/>
    </source>
</evidence>
<dbReference type="AlphaFoldDB" id="A0A8D8B3M7"/>
<accession>A0A8D8B3M7</accession>
<organism evidence="4">
    <name type="scientific">Culex pipiens</name>
    <name type="common">House mosquito</name>
    <dbReference type="NCBI Taxonomy" id="7175"/>
    <lineage>
        <taxon>Eukaryota</taxon>
        <taxon>Metazoa</taxon>
        <taxon>Ecdysozoa</taxon>
        <taxon>Arthropoda</taxon>
        <taxon>Hexapoda</taxon>
        <taxon>Insecta</taxon>
        <taxon>Pterygota</taxon>
        <taxon>Neoptera</taxon>
        <taxon>Endopterygota</taxon>
        <taxon>Diptera</taxon>
        <taxon>Nematocera</taxon>
        <taxon>Culicoidea</taxon>
        <taxon>Culicidae</taxon>
        <taxon>Culicinae</taxon>
        <taxon>Culicini</taxon>
        <taxon>Culex</taxon>
        <taxon>Culex</taxon>
    </lineage>
</organism>
<dbReference type="PANTHER" id="PTHR21105:SF0">
    <property type="entry name" value="GH16255P"/>
    <property type="match status" value="1"/>
</dbReference>